<dbReference type="Gene3D" id="1.10.10.10">
    <property type="entry name" value="Winged helix-like DNA-binding domain superfamily/Winged helix DNA-binding domain"/>
    <property type="match status" value="1"/>
</dbReference>
<dbReference type="Pfam" id="PF04695">
    <property type="entry name" value="Pex14_N"/>
    <property type="match status" value="1"/>
</dbReference>
<evidence type="ECO:0000313" key="16">
    <source>
        <dbReference type="Proteomes" id="UP001150538"/>
    </source>
</evidence>
<dbReference type="InterPro" id="IPR006785">
    <property type="entry name" value="Pex14_N"/>
</dbReference>
<evidence type="ECO:0000256" key="10">
    <source>
        <dbReference type="RuleBase" id="RU367032"/>
    </source>
</evidence>
<keyword evidence="11" id="KW-0175">Coiled coil</keyword>
<feature type="compositionally biased region" description="Low complexity" evidence="12">
    <location>
        <begin position="355"/>
        <end position="366"/>
    </location>
</feature>
<dbReference type="EMBL" id="JANBPU010000007">
    <property type="protein sequence ID" value="KAJ1921025.1"/>
    <property type="molecule type" value="Genomic_DNA"/>
</dbReference>
<keyword evidence="2 10" id="KW-0813">Transport</keyword>
<dbReference type="OrthoDB" id="441517at2759"/>
<comment type="similarity">
    <text evidence="1 10">Belongs to the peroxin-14 family.</text>
</comment>
<keyword evidence="4" id="KW-0811">Translocation</keyword>
<dbReference type="PANTHER" id="PTHR23058:SF0">
    <property type="entry name" value="PEROXISOMAL MEMBRANE PROTEIN PEX14"/>
    <property type="match status" value="1"/>
</dbReference>
<evidence type="ECO:0000256" key="4">
    <source>
        <dbReference type="ARBA" id="ARBA00023010"/>
    </source>
</evidence>
<evidence type="ECO:0000256" key="13">
    <source>
        <dbReference type="SAM" id="Phobius"/>
    </source>
</evidence>
<feature type="domain" description="Peroxisome membrane anchor protein Pex14p N-terminal" evidence="14">
    <location>
        <begin position="8"/>
        <end position="52"/>
    </location>
</feature>
<evidence type="ECO:0000313" key="15">
    <source>
        <dbReference type="EMBL" id="KAJ1921025.1"/>
    </source>
</evidence>
<comment type="caution">
    <text evidence="15">The sequence shown here is derived from an EMBL/GenBank/DDBJ whole genome shotgun (WGS) entry which is preliminary data.</text>
</comment>
<name>A0A9W8A5Y3_9FUNG</name>
<evidence type="ECO:0000256" key="12">
    <source>
        <dbReference type="SAM" id="MobiDB-lite"/>
    </source>
</evidence>
<gene>
    <name evidence="15" type="primary">PEX14</name>
    <name evidence="15" type="ORF">H4219_000883</name>
</gene>
<accession>A0A9W8A5Y3</accession>
<reference evidence="15" key="1">
    <citation type="submission" date="2022-07" db="EMBL/GenBank/DDBJ databases">
        <title>Phylogenomic reconstructions and comparative analyses of Kickxellomycotina fungi.</title>
        <authorList>
            <person name="Reynolds N.K."/>
            <person name="Stajich J.E."/>
            <person name="Barry K."/>
            <person name="Grigoriev I.V."/>
            <person name="Crous P."/>
            <person name="Smith M.E."/>
        </authorList>
    </citation>
    <scope>NUCLEOTIDE SEQUENCE</scope>
    <source>
        <strain evidence="15">NBRC 100468</strain>
    </source>
</reference>
<dbReference type="InterPro" id="IPR025655">
    <property type="entry name" value="PEX14"/>
</dbReference>
<feature type="compositionally biased region" description="Polar residues" evidence="12">
    <location>
        <begin position="52"/>
        <end position="65"/>
    </location>
</feature>
<dbReference type="GO" id="GO:1990429">
    <property type="term" value="C:peroxisomal importomer complex"/>
    <property type="evidence" value="ECO:0007669"/>
    <property type="project" value="TreeGrafter"/>
</dbReference>
<evidence type="ECO:0000256" key="9">
    <source>
        <dbReference type="ARBA" id="ARBA00046271"/>
    </source>
</evidence>
<evidence type="ECO:0000256" key="3">
    <source>
        <dbReference type="ARBA" id="ARBA00022927"/>
    </source>
</evidence>
<comment type="subcellular location">
    <subcellularLocation>
        <location evidence="9 10">Peroxisome membrane</location>
    </subcellularLocation>
</comment>
<dbReference type="GO" id="GO:0005778">
    <property type="term" value="C:peroxisomal membrane"/>
    <property type="evidence" value="ECO:0007669"/>
    <property type="project" value="UniProtKB-SubCell"/>
</dbReference>
<evidence type="ECO:0000256" key="1">
    <source>
        <dbReference type="ARBA" id="ARBA00005443"/>
    </source>
</evidence>
<evidence type="ECO:0000256" key="2">
    <source>
        <dbReference type="ARBA" id="ARBA00022448"/>
    </source>
</evidence>
<organism evidence="15 16">
    <name type="scientific">Mycoemilia scoparia</name>
    <dbReference type="NCBI Taxonomy" id="417184"/>
    <lineage>
        <taxon>Eukaryota</taxon>
        <taxon>Fungi</taxon>
        <taxon>Fungi incertae sedis</taxon>
        <taxon>Zoopagomycota</taxon>
        <taxon>Kickxellomycotina</taxon>
        <taxon>Kickxellomycetes</taxon>
        <taxon>Kickxellales</taxon>
        <taxon>Kickxellaceae</taxon>
        <taxon>Mycoemilia</taxon>
    </lineage>
</organism>
<feature type="region of interest" description="Disordered" evidence="12">
    <location>
        <begin position="48"/>
        <end position="106"/>
    </location>
</feature>
<feature type="region of interest" description="Disordered" evidence="12">
    <location>
        <begin position="273"/>
        <end position="374"/>
    </location>
</feature>
<proteinExistence type="inferred from homology"/>
<dbReference type="GO" id="GO:0016560">
    <property type="term" value="P:protein import into peroxisome matrix, docking"/>
    <property type="evidence" value="ECO:0007669"/>
    <property type="project" value="UniProtKB-UniRule"/>
</dbReference>
<keyword evidence="6 10" id="KW-0576">Peroxisome</keyword>
<comment type="function">
    <text evidence="10">Component of the PEX13-PEX14 docking complex, a translocon channel that specifically mediates the import of peroxisomal cargo proteins bound to PEX5 receptor. The PEX13-PEX14 docking complex forms a large import pore which can be opened to a diameter of about 9 nm. Mechanistically, PEX5 receptor along with cargo proteins associates with the PEX14 subunit of the PEX13-PEX14 docking complex in the cytosol, leading to the insertion of the receptor into the organelle membrane with the concomitant translocation of the cargo into the peroxisome matrix.</text>
</comment>
<dbReference type="InterPro" id="IPR036388">
    <property type="entry name" value="WH-like_DNA-bd_sf"/>
</dbReference>
<keyword evidence="5 10" id="KW-0472">Membrane</keyword>
<feature type="transmembrane region" description="Helical" evidence="13">
    <location>
        <begin position="129"/>
        <end position="147"/>
    </location>
</feature>
<evidence type="ECO:0000256" key="5">
    <source>
        <dbReference type="ARBA" id="ARBA00023136"/>
    </source>
</evidence>
<sequence length="374" mass="39982">MSSSEDIREDIVSSAVRFLTDPKVQSSSLAKKVSFLETKGLTSKEIEAALKRSNNGQDVPTNLTQGGNSPGSTTTSPASTNVTTNNSSAVVPANTQQQQQQQQDTQQYGYTQMAPPVPPPRPQMDWKDYFIAAVVAGGVGYGLYVVTKKYIIPMLSLSKEKEQWEEEREIIREHNKDTKERLEKLQESTQSALDAMKSNSEKTQSAIDRMVELLERLSSSQERQKTDTIRLENTLDSIRSRLDDKSGIDGQGPNISDLQSDIRSLKSLLLSRRVPASSAAPTPSGINRGITQENTPSPALNGAGGSPKSTASGNTDFSNDIASNPNAALGITSSPSIPSWQLNAGAPSSTKAGTASESAAVDASSSKGKETSTS</sequence>
<dbReference type="PANTHER" id="PTHR23058">
    <property type="entry name" value="PEROXISOMAL MEMBRANE PROTEIN PEX14"/>
    <property type="match status" value="1"/>
</dbReference>
<feature type="compositionally biased region" description="Polar residues" evidence="12">
    <location>
        <begin position="307"/>
        <end position="353"/>
    </location>
</feature>
<dbReference type="AlphaFoldDB" id="A0A9W8A5Y3"/>
<evidence type="ECO:0000256" key="11">
    <source>
        <dbReference type="SAM" id="Coils"/>
    </source>
</evidence>
<evidence type="ECO:0000256" key="7">
    <source>
        <dbReference type="ARBA" id="ARBA00029502"/>
    </source>
</evidence>
<evidence type="ECO:0000256" key="8">
    <source>
        <dbReference type="ARBA" id="ARBA00029691"/>
    </source>
</evidence>
<feature type="coiled-coil region" evidence="11">
    <location>
        <begin position="154"/>
        <end position="199"/>
    </location>
</feature>
<dbReference type="Proteomes" id="UP001150538">
    <property type="component" value="Unassembled WGS sequence"/>
</dbReference>
<protein>
    <recommendedName>
        <fullName evidence="7 10">Peroxisomal membrane protein PEX14</fullName>
    </recommendedName>
    <alternativeName>
        <fullName evidence="8 10">Peroxin-14</fullName>
    </alternativeName>
</protein>
<keyword evidence="13" id="KW-0812">Transmembrane</keyword>
<feature type="compositionally biased region" description="Polar residues" evidence="12">
    <location>
        <begin position="279"/>
        <end position="298"/>
    </location>
</feature>
<keyword evidence="3 10" id="KW-0653">Protein transport</keyword>
<evidence type="ECO:0000256" key="6">
    <source>
        <dbReference type="ARBA" id="ARBA00023140"/>
    </source>
</evidence>
<feature type="compositionally biased region" description="Low complexity" evidence="12">
    <location>
        <begin position="66"/>
        <end position="106"/>
    </location>
</feature>
<evidence type="ECO:0000259" key="14">
    <source>
        <dbReference type="Pfam" id="PF04695"/>
    </source>
</evidence>
<keyword evidence="16" id="KW-1185">Reference proteome</keyword>
<dbReference type="GO" id="GO:0005102">
    <property type="term" value="F:signaling receptor binding"/>
    <property type="evidence" value="ECO:0007669"/>
    <property type="project" value="TreeGrafter"/>
</dbReference>
<keyword evidence="13" id="KW-1133">Transmembrane helix</keyword>